<accession>A0AAD5SU60</accession>
<proteinExistence type="predicted"/>
<dbReference type="Proteomes" id="UP001211907">
    <property type="component" value="Unassembled WGS sequence"/>
</dbReference>
<comment type="caution">
    <text evidence="2">The sequence shown here is derived from an EMBL/GenBank/DDBJ whole genome shotgun (WGS) entry which is preliminary data.</text>
</comment>
<name>A0AAD5SU60_9FUNG</name>
<evidence type="ECO:0000313" key="3">
    <source>
        <dbReference type="Proteomes" id="UP001211907"/>
    </source>
</evidence>
<evidence type="ECO:0000256" key="1">
    <source>
        <dbReference type="SAM" id="MobiDB-lite"/>
    </source>
</evidence>
<evidence type="ECO:0000313" key="2">
    <source>
        <dbReference type="EMBL" id="KAJ3107519.1"/>
    </source>
</evidence>
<feature type="compositionally biased region" description="Basic and acidic residues" evidence="1">
    <location>
        <begin position="71"/>
        <end position="85"/>
    </location>
</feature>
<dbReference type="EMBL" id="JADGJH010001904">
    <property type="protein sequence ID" value="KAJ3107519.1"/>
    <property type="molecule type" value="Genomic_DNA"/>
</dbReference>
<feature type="compositionally biased region" description="Acidic residues" evidence="1">
    <location>
        <begin position="156"/>
        <end position="179"/>
    </location>
</feature>
<keyword evidence="3" id="KW-1185">Reference proteome</keyword>
<gene>
    <name evidence="2" type="ORF">HK100_003572</name>
</gene>
<protein>
    <submittedName>
        <fullName evidence="2">Uncharacterized protein</fullName>
    </submittedName>
</protein>
<organism evidence="2 3">
    <name type="scientific">Physocladia obscura</name>
    <dbReference type="NCBI Taxonomy" id="109957"/>
    <lineage>
        <taxon>Eukaryota</taxon>
        <taxon>Fungi</taxon>
        <taxon>Fungi incertae sedis</taxon>
        <taxon>Chytridiomycota</taxon>
        <taxon>Chytridiomycota incertae sedis</taxon>
        <taxon>Chytridiomycetes</taxon>
        <taxon>Chytridiales</taxon>
        <taxon>Chytriomycetaceae</taxon>
        <taxon>Physocladia</taxon>
    </lineage>
</organism>
<reference evidence="2" key="1">
    <citation type="submission" date="2020-05" db="EMBL/GenBank/DDBJ databases">
        <title>Phylogenomic resolution of chytrid fungi.</title>
        <authorList>
            <person name="Stajich J.E."/>
            <person name="Amses K."/>
            <person name="Simmons R."/>
            <person name="Seto K."/>
            <person name="Myers J."/>
            <person name="Bonds A."/>
            <person name="Quandt C.A."/>
            <person name="Barry K."/>
            <person name="Liu P."/>
            <person name="Grigoriev I."/>
            <person name="Longcore J.E."/>
            <person name="James T.Y."/>
        </authorList>
    </citation>
    <scope>NUCLEOTIDE SEQUENCE</scope>
    <source>
        <strain evidence="2">JEL0513</strain>
    </source>
</reference>
<feature type="region of interest" description="Disordered" evidence="1">
    <location>
        <begin position="1"/>
        <end position="85"/>
    </location>
</feature>
<dbReference type="AlphaFoldDB" id="A0AAD5SU60"/>
<sequence length="530" mass="59578">MFGRKKKVLESTPTPRRTIVPYPTRRRREQIQHQQQRAGLEERRLNSQSGSSVTAVAVVPQPSIGLVSTTNDRDSNRSSERELRRRSLPIDSSLLSNRVESASKVSRDFSSSIHLQKPLATPSFDSSDNLLEETQDSLVPATPIAWNLWDSRDSDSDQDDYSENDESESDDGTESDSSFESEYFSAQSTQHTEADVQEIPLQTVMAAEVPPMVQPPNITFIGSKVKIQRDFDQAVAFINQHPNYFPPKHIKKIKTSLKHVKKVLLEANGTISSSKTKSIWTHKISTMNDNLTYLVSIETQLKNDKNKNNDPEIGNAVNLEKDAIAKQELFDLEANGSIDDAQKASMRQIIIDGSHNIIGNAKNNGTAAQYESLRRHYATKRGREEVKILLAEWLAKNHERFRQLVGDSAGILTSENVVIWDTESDGVGGTHALEKTREWGFRKLASGVYTSFILTPHLQKYSVILQESLHLKRGDLNLKQRLLTFLSGASYLIAFEPKGCDRNRLQELLTPNGIQRDVAKVKGFSPRSLR</sequence>
<feature type="region of interest" description="Disordered" evidence="1">
    <location>
        <begin position="149"/>
        <end position="192"/>
    </location>
</feature>